<accession>A0A6P1M2H2</accession>
<proteinExistence type="predicted"/>
<name>A0A6P1M2H2_9BACT</name>
<dbReference type="KEGG" id="taer:GT409_04775"/>
<organism evidence="1 2">
    <name type="scientific">Tichowtungia aerotolerans</name>
    <dbReference type="NCBI Taxonomy" id="2697043"/>
    <lineage>
        <taxon>Bacteria</taxon>
        <taxon>Pseudomonadati</taxon>
        <taxon>Kiritimatiellota</taxon>
        <taxon>Tichowtungiia</taxon>
        <taxon>Tichowtungiales</taxon>
        <taxon>Tichowtungiaceae</taxon>
        <taxon>Tichowtungia</taxon>
    </lineage>
</organism>
<gene>
    <name evidence="1" type="ORF">GT409_04775</name>
</gene>
<dbReference type="RefSeq" id="WP_160627446.1">
    <property type="nucleotide sequence ID" value="NZ_CP047593.1"/>
</dbReference>
<protein>
    <submittedName>
        <fullName evidence="1">Uncharacterized protein</fullName>
    </submittedName>
</protein>
<evidence type="ECO:0000313" key="2">
    <source>
        <dbReference type="Proteomes" id="UP000464954"/>
    </source>
</evidence>
<keyword evidence="2" id="KW-1185">Reference proteome</keyword>
<sequence length="319" mass="36201">MATAKEENWQIKKRADACAGTGIAFGDGEEIMTRLLLANGEYVREDYSLACWEEQNPDHGVSAWKSVYHAPPPPQEVVKKESAETLLRKMIAKEDADDINAIYILAVMLERKKILVEKDVQTREDKTKVRVYEHKKSGDTFLVVDPELKLDELEAVQEEVVGLLGGKPPKTETVHQFEQLTKVLVEKYTKLLFPRRTVGGEEGITQKLAASFFALLAGKKYEHYAVSEKIMTRYETNEQYGDLVESYRELIDVLPQEIRFQGLEKPELARQIEAMAAREPNEIDPNEVLALFESDDSRITALRDKLLEAVRAAVRYADG</sequence>
<dbReference type="EMBL" id="CP047593">
    <property type="protein sequence ID" value="QHI68790.1"/>
    <property type="molecule type" value="Genomic_DNA"/>
</dbReference>
<dbReference type="AlphaFoldDB" id="A0A6P1M2H2"/>
<reference evidence="1 2" key="1">
    <citation type="submission" date="2020-01" db="EMBL/GenBank/DDBJ databases">
        <title>Ponticoccus aerotolerans gen. nov., sp. nov., an anaerobic bacterium and proposal of Ponticoccusceae fam. nov., Ponticoccusles ord. nov. and Ponticoccuse classis nov. in the phylum Kiritimatiellaeota.</title>
        <authorList>
            <person name="Zhou L.Y."/>
            <person name="Du Z.J."/>
        </authorList>
    </citation>
    <scope>NUCLEOTIDE SEQUENCE [LARGE SCALE GENOMIC DNA]</scope>
    <source>
        <strain evidence="1 2">S-5007</strain>
    </source>
</reference>
<dbReference type="Proteomes" id="UP000464954">
    <property type="component" value="Chromosome"/>
</dbReference>
<evidence type="ECO:0000313" key="1">
    <source>
        <dbReference type="EMBL" id="QHI68790.1"/>
    </source>
</evidence>